<proteinExistence type="predicted"/>
<evidence type="ECO:0000313" key="2">
    <source>
        <dbReference type="Proteomes" id="UP001596101"/>
    </source>
</evidence>
<evidence type="ECO:0008006" key="3">
    <source>
        <dbReference type="Google" id="ProtNLM"/>
    </source>
</evidence>
<reference evidence="2" key="1">
    <citation type="journal article" date="2019" name="Int. J. Syst. Evol. Microbiol.">
        <title>The Global Catalogue of Microorganisms (GCM) 10K type strain sequencing project: providing services to taxonomists for standard genome sequencing and annotation.</title>
        <authorList>
            <consortium name="The Broad Institute Genomics Platform"/>
            <consortium name="The Broad Institute Genome Sequencing Center for Infectious Disease"/>
            <person name="Wu L."/>
            <person name="Ma J."/>
        </authorList>
    </citation>
    <scope>NUCLEOTIDE SEQUENCE [LARGE SCALE GENOMIC DNA]</scope>
    <source>
        <strain evidence="2">CCUG 43111</strain>
    </source>
</reference>
<keyword evidence="2" id="KW-1185">Reference proteome</keyword>
<gene>
    <name evidence="1" type="ORF">ACFPQ5_14280</name>
</gene>
<evidence type="ECO:0000313" key="1">
    <source>
        <dbReference type="EMBL" id="MFC5479361.1"/>
    </source>
</evidence>
<dbReference type="EMBL" id="JBHSMR010000013">
    <property type="protein sequence ID" value="MFC5479361.1"/>
    <property type="molecule type" value="Genomic_DNA"/>
</dbReference>
<dbReference type="RefSeq" id="WP_379756709.1">
    <property type="nucleotide sequence ID" value="NZ_JBHSMR010000013.1"/>
</dbReference>
<protein>
    <recommendedName>
        <fullName evidence="3">DUF1444 domain-containing protein</fullName>
    </recommendedName>
</protein>
<name>A0ABW0MR68_9BURK</name>
<accession>A0ABW0MR68</accession>
<comment type="caution">
    <text evidence="1">The sequence shown here is derived from an EMBL/GenBank/DDBJ whole genome shotgun (WGS) entry which is preliminary data.</text>
</comment>
<sequence>MGILDLFNRTPSPAKFARIVMQAARERGFDGPMEFDASNFRIVMGKNDVVNLHNFYHDYCQAPRAKRDEVVARYSHLFVRSDIPDSFEAARGNLLPVLRTRAFLQAARFAPLLDAGVKETEFAMADFSADTALLLAYDTEHLTRVLGMEQLAAWGVSLEEASAIAIDNLRDLAAEKFVQLSPTQFASDWNDAYDSSRLLLADLVHRVAGPQPVAMIPTRGRMLLSATRGKADLLALLQNAKAAIDQEGRRVSMLMYEFVDGRALPYRPEDEEAASLLADLQRIALQEDYAEQKQLLEQVHEKQGVDLFVATYMLYKGEDERLFSVATWTEGVDALLPRTDKLAFVGMNDAGETRSAGVLDWERVEAAAGHLMQLDPDSYPPRYRVKRFPDLASLGLQ</sequence>
<dbReference type="Proteomes" id="UP001596101">
    <property type="component" value="Unassembled WGS sequence"/>
</dbReference>
<organism evidence="1 2">
    <name type="scientific">Massilia suwonensis</name>
    <dbReference type="NCBI Taxonomy" id="648895"/>
    <lineage>
        <taxon>Bacteria</taxon>
        <taxon>Pseudomonadati</taxon>
        <taxon>Pseudomonadota</taxon>
        <taxon>Betaproteobacteria</taxon>
        <taxon>Burkholderiales</taxon>
        <taxon>Oxalobacteraceae</taxon>
        <taxon>Telluria group</taxon>
        <taxon>Massilia</taxon>
    </lineage>
</organism>